<accession>A0A3S0IC54</accession>
<comment type="caution">
    <text evidence="2">The sequence shown here is derived from an EMBL/GenBank/DDBJ whole genome shotgun (WGS) entry which is preliminary data.</text>
</comment>
<dbReference type="InterPro" id="IPR035709">
    <property type="entry name" value="YoaB-like"/>
</dbReference>
<dbReference type="EMBL" id="RXMA01000028">
    <property type="protein sequence ID" value="RTR16034.1"/>
    <property type="molecule type" value="Genomic_DNA"/>
</dbReference>
<comment type="similarity">
    <text evidence="1">Belongs to the RutC family.</text>
</comment>
<organism evidence="2 3">
    <name type="scientific">Azospirillum griseum</name>
    <dbReference type="NCBI Taxonomy" id="2496639"/>
    <lineage>
        <taxon>Bacteria</taxon>
        <taxon>Pseudomonadati</taxon>
        <taxon>Pseudomonadota</taxon>
        <taxon>Alphaproteobacteria</taxon>
        <taxon>Rhodospirillales</taxon>
        <taxon>Azospirillaceae</taxon>
        <taxon>Azospirillum</taxon>
    </lineage>
</organism>
<dbReference type="InterPro" id="IPR006175">
    <property type="entry name" value="YjgF/YER057c/UK114"/>
</dbReference>
<dbReference type="PANTHER" id="PTHR47328:SF1">
    <property type="entry name" value="RUTC FAMILY PROTEIN YOAB"/>
    <property type="match status" value="1"/>
</dbReference>
<dbReference type="Gene3D" id="3.30.1330.40">
    <property type="entry name" value="RutC-like"/>
    <property type="match status" value="1"/>
</dbReference>
<dbReference type="PANTHER" id="PTHR47328">
    <property type="match status" value="1"/>
</dbReference>
<dbReference type="CDD" id="cd06150">
    <property type="entry name" value="YjgF_YER057c_UK114_like_2"/>
    <property type="match status" value="1"/>
</dbReference>
<evidence type="ECO:0000313" key="2">
    <source>
        <dbReference type="EMBL" id="RTR16034.1"/>
    </source>
</evidence>
<proteinExistence type="inferred from homology"/>
<dbReference type="PROSITE" id="PS01094">
    <property type="entry name" value="UPF0076"/>
    <property type="match status" value="1"/>
</dbReference>
<evidence type="ECO:0000313" key="3">
    <source>
        <dbReference type="Proteomes" id="UP000277007"/>
    </source>
</evidence>
<dbReference type="SUPFAM" id="SSF55298">
    <property type="entry name" value="YjgF-like"/>
    <property type="match status" value="1"/>
</dbReference>
<gene>
    <name evidence="2" type="ORF">EJ903_21725</name>
</gene>
<keyword evidence="3" id="KW-1185">Reference proteome</keyword>
<evidence type="ECO:0000256" key="1">
    <source>
        <dbReference type="ARBA" id="ARBA00010552"/>
    </source>
</evidence>
<dbReference type="InterPro" id="IPR019897">
    <property type="entry name" value="RidA_CS"/>
</dbReference>
<sequence>MSIQRFHIGPRMSQVVVHNDTVYLAGQVADQPTPDVENQTRQILAQIDSLLAEAGTDKTKLLSATIYLVDIATFGAMNKAWDSWVAAGNTPARATVEAALAAPEYLVEIQVIAAK</sequence>
<dbReference type="AlphaFoldDB" id="A0A3S0IC54"/>
<dbReference type="RefSeq" id="WP_126619404.1">
    <property type="nucleotide sequence ID" value="NZ_JBHUCY010000074.1"/>
</dbReference>
<dbReference type="Proteomes" id="UP000277007">
    <property type="component" value="Unassembled WGS sequence"/>
</dbReference>
<name>A0A3S0IC54_9PROT</name>
<reference evidence="2 3" key="1">
    <citation type="submission" date="2018-12" db="EMBL/GenBank/DDBJ databases">
        <authorList>
            <person name="Yang Y."/>
        </authorList>
    </citation>
    <scope>NUCLEOTIDE SEQUENCE [LARGE SCALE GENOMIC DNA]</scope>
    <source>
        <strain evidence="2 3">L-25-5w-1</strain>
    </source>
</reference>
<dbReference type="Pfam" id="PF01042">
    <property type="entry name" value="Ribonuc_L-PSP"/>
    <property type="match status" value="1"/>
</dbReference>
<dbReference type="OrthoDB" id="9803101at2"/>
<protein>
    <submittedName>
        <fullName evidence="2">RidA family protein</fullName>
    </submittedName>
</protein>
<dbReference type="InterPro" id="IPR035959">
    <property type="entry name" value="RutC-like_sf"/>
</dbReference>